<sequence length="134" mass="14387">MAPTQDGVFVAGVSKPWKGGLSPWEAELVGIQEALSWVKANGWDFVEVESDASKAILEILYGSSDSPGGILAGNIRELGPGFTEISFFHVRRSTNKVAHVLTQGACSISDSICWVSFPPNVIFHVLNIEAINNS</sequence>
<proteinExistence type="predicted"/>
<gene>
    <name evidence="2" type="ORF">CEPIT_LOCUS5039</name>
</gene>
<name>A0AAV0CHK6_9ASTE</name>
<dbReference type="Proteomes" id="UP001152523">
    <property type="component" value="Unassembled WGS sequence"/>
</dbReference>
<evidence type="ECO:0000259" key="1">
    <source>
        <dbReference type="Pfam" id="PF13456"/>
    </source>
</evidence>
<dbReference type="PANTHER" id="PTHR47074:SF11">
    <property type="entry name" value="REVERSE TRANSCRIPTASE-LIKE PROTEIN"/>
    <property type="match status" value="1"/>
</dbReference>
<dbReference type="EMBL" id="CAMAPF010000026">
    <property type="protein sequence ID" value="CAH9074405.1"/>
    <property type="molecule type" value="Genomic_DNA"/>
</dbReference>
<accession>A0AAV0CHK6</accession>
<dbReference type="InterPro" id="IPR036397">
    <property type="entry name" value="RNaseH_sf"/>
</dbReference>
<organism evidence="2 3">
    <name type="scientific">Cuscuta epithymum</name>
    <dbReference type="NCBI Taxonomy" id="186058"/>
    <lineage>
        <taxon>Eukaryota</taxon>
        <taxon>Viridiplantae</taxon>
        <taxon>Streptophyta</taxon>
        <taxon>Embryophyta</taxon>
        <taxon>Tracheophyta</taxon>
        <taxon>Spermatophyta</taxon>
        <taxon>Magnoliopsida</taxon>
        <taxon>eudicotyledons</taxon>
        <taxon>Gunneridae</taxon>
        <taxon>Pentapetalae</taxon>
        <taxon>asterids</taxon>
        <taxon>lamiids</taxon>
        <taxon>Solanales</taxon>
        <taxon>Convolvulaceae</taxon>
        <taxon>Cuscuteae</taxon>
        <taxon>Cuscuta</taxon>
        <taxon>Cuscuta subgen. Cuscuta</taxon>
    </lineage>
</organism>
<evidence type="ECO:0000313" key="2">
    <source>
        <dbReference type="EMBL" id="CAH9074405.1"/>
    </source>
</evidence>
<evidence type="ECO:0000313" key="3">
    <source>
        <dbReference type="Proteomes" id="UP001152523"/>
    </source>
</evidence>
<feature type="domain" description="RNase H type-1" evidence="1">
    <location>
        <begin position="5"/>
        <end position="103"/>
    </location>
</feature>
<comment type="caution">
    <text evidence="2">The sequence shown here is derived from an EMBL/GenBank/DDBJ whole genome shotgun (WGS) entry which is preliminary data.</text>
</comment>
<dbReference type="Pfam" id="PF13456">
    <property type="entry name" value="RVT_3"/>
    <property type="match status" value="1"/>
</dbReference>
<dbReference type="InterPro" id="IPR002156">
    <property type="entry name" value="RNaseH_domain"/>
</dbReference>
<dbReference type="AlphaFoldDB" id="A0AAV0CHK6"/>
<keyword evidence="3" id="KW-1185">Reference proteome</keyword>
<dbReference type="GO" id="GO:0004523">
    <property type="term" value="F:RNA-DNA hybrid ribonuclease activity"/>
    <property type="evidence" value="ECO:0007669"/>
    <property type="project" value="InterPro"/>
</dbReference>
<protein>
    <recommendedName>
        <fullName evidence="1">RNase H type-1 domain-containing protein</fullName>
    </recommendedName>
</protein>
<dbReference type="InterPro" id="IPR052929">
    <property type="entry name" value="RNase_H-like_EbsB-rel"/>
</dbReference>
<dbReference type="Gene3D" id="3.30.420.10">
    <property type="entry name" value="Ribonuclease H-like superfamily/Ribonuclease H"/>
    <property type="match status" value="1"/>
</dbReference>
<dbReference type="PANTHER" id="PTHR47074">
    <property type="entry name" value="BNAC02G40300D PROTEIN"/>
    <property type="match status" value="1"/>
</dbReference>
<dbReference type="GO" id="GO:0003676">
    <property type="term" value="F:nucleic acid binding"/>
    <property type="evidence" value="ECO:0007669"/>
    <property type="project" value="InterPro"/>
</dbReference>
<reference evidence="2" key="1">
    <citation type="submission" date="2022-07" db="EMBL/GenBank/DDBJ databases">
        <authorList>
            <person name="Macas J."/>
            <person name="Novak P."/>
            <person name="Neumann P."/>
        </authorList>
    </citation>
    <scope>NUCLEOTIDE SEQUENCE</scope>
</reference>